<evidence type="ECO:0000313" key="2">
    <source>
        <dbReference type="EMBL" id="KAL2523492.1"/>
    </source>
</evidence>
<comment type="caution">
    <text evidence="2">The sequence shown here is derived from an EMBL/GenBank/DDBJ whole genome shotgun (WGS) entry which is preliminary data.</text>
</comment>
<keyword evidence="3" id="KW-1185">Reference proteome</keyword>
<organism evidence="2 3">
    <name type="scientific">Abeliophyllum distichum</name>
    <dbReference type="NCBI Taxonomy" id="126358"/>
    <lineage>
        <taxon>Eukaryota</taxon>
        <taxon>Viridiplantae</taxon>
        <taxon>Streptophyta</taxon>
        <taxon>Embryophyta</taxon>
        <taxon>Tracheophyta</taxon>
        <taxon>Spermatophyta</taxon>
        <taxon>Magnoliopsida</taxon>
        <taxon>eudicotyledons</taxon>
        <taxon>Gunneridae</taxon>
        <taxon>Pentapetalae</taxon>
        <taxon>asterids</taxon>
        <taxon>lamiids</taxon>
        <taxon>Lamiales</taxon>
        <taxon>Oleaceae</taxon>
        <taxon>Forsythieae</taxon>
        <taxon>Abeliophyllum</taxon>
    </lineage>
</organism>
<dbReference type="Proteomes" id="UP001604336">
    <property type="component" value="Unassembled WGS sequence"/>
</dbReference>
<sequence length="104" mass="12242">MGNNKNCFPISLSDPQFLPVEKRPQMSLWTWIPMTVGANLRNNYSRAEMMTAPQPQNLDNRRRSFCLWRSGRIADESFCLRQRGSNREGQKSRRRQQQMLPTIL</sequence>
<dbReference type="EMBL" id="JBFOLK010000003">
    <property type="protein sequence ID" value="KAL2523492.1"/>
    <property type="molecule type" value="Genomic_DNA"/>
</dbReference>
<protein>
    <submittedName>
        <fullName evidence="2">Uncharacterized protein</fullName>
    </submittedName>
</protein>
<evidence type="ECO:0000313" key="3">
    <source>
        <dbReference type="Proteomes" id="UP001604336"/>
    </source>
</evidence>
<gene>
    <name evidence="2" type="ORF">Adt_08546</name>
</gene>
<reference evidence="3" key="1">
    <citation type="submission" date="2024-07" db="EMBL/GenBank/DDBJ databases">
        <title>Two chromosome-level genome assemblies of Korean endemic species Abeliophyllum distichum and Forsythia ovata (Oleaceae).</title>
        <authorList>
            <person name="Jang H."/>
        </authorList>
    </citation>
    <scope>NUCLEOTIDE SEQUENCE [LARGE SCALE GENOMIC DNA]</scope>
</reference>
<proteinExistence type="predicted"/>
<name>A0ABD1UEW8_9LAMI</name>
<feature type="region of interest" description="Disordered" evidence="1">
    <location>
        <begin position="81"/>
        <end position="104"/>
    </location>
</feature>
<evidence type="ECO:0000256" key="1">
    <source>
        <dbReference type="SAM" id="MobiDB-lite"/>
    </source>
</evidence>
<accession>A0ABD1UEW8</accession>
<dbReference type="AlphaFoldDB" id="A0ABD1UEW8"/>